<dbReference type="InterPro" id="IPR036477">
    <property type="entry name" value="Formyl_transf_N_sf"/>
</dbReference>
<dbReference type="InterPro" id="IPR005794">
    <property type="entry name" value="Fmt"/>
</dbReference>
<reference evidence="7 8" key="1">
    <citation type="submission" date="2012-05" db="EMBL/GenBank/DDBJ databases">
        <authorList>
            <person name="Harkins D.M."/>
            <person name="Madupu R."/>
            <person name="Durkin A.S."/>
            <person name="Torralba M."/>
            <person name="Methe B."/>
            <person name="Sutton G.G."/>
            <person name="Nelson K.E."/>
        </authorList>
    </citation>
    <scope>NUCLEOTIDE SEQUENCE [LARGE SCALE GENOMIC DNA]</scope>
    <source>
        <strain evidence="7 8">F0490</strain>
    </source>
</reference>
<dbReference type="GO" id="GO:0004479">
    <property type="term" value="F:methionyl-tRNA formyltransferase activity"/>
    <property type="evidence" value="ECO:0007669"/>
    <property type="project" value="UniProtKB-EC"/>
</dbReference>
<dbReference type="Pfam" id="PF00551">
    <property type="entry name" value="Formyl_trans_N"/>
    <property type="match status" value="1"/>
</dbReference>
<dbReference type="SUPFAM" id="SSF50486">
    <property type="entry name" value="FMT C-terminal domain-like"/>
    <property type="match status" value="1"/>
</dbReference>
<organism evidence="7 8">
    <name type="scientific">Schaalia georgiae F0490</name>
    <dbReference type="NCBI Taxonomy" id="1125717"/>
    <lineage>
        <taxon>Bacteria</taxon>
        <taxon>Bacillati</taxon>
        <taxon>Actinomycetota</taxon>
        <taxon>Actinomycetes</taxon>
        <taxon>Actinomycetales</taxon>
        <taxon>Actinomycetaceae</taxon>
        <taxon>Schaalia</taxon>
    </lineage>
</organism>
<feature type="domain" description="Formyl transferase C-terminal" evidence="6">
    <location>
        <begin position="202"/>
        <end position="291"/>
    </location>
</feature>
<feature type="non-terminal residue" evidence="7">
    <location>
        <position position="291"/>
    </location>
</feature>
<feature type="domain" description="Formyl transferase N-terminal" evidence="5">
    <location>
        <begin position="1"/>
        <end position="172"/>
    </location>
</feature>
<dbReference type="Proteomes" id="UP000004578">
    <property type="component" value="Unassembled WGS sequence"/>
</dbReference>
<comment type="similarity">
    <text evidence="1">Belongs to the Fmt family.</text>
</comment>
<evidence type="ECO:0000256" key="3">
    <source>
        <dbReference type="ARBA" id="ARBA00022679"/>
    </source>
</evidence>
<dbReference type="InterPro" id="IPR002376">
    <property type="entry name" value="Formyl_transf_N"/>
</dbReference>
<evidence type="ECO:0000256" key="1">
    <source>
        <dbReference type="ARBA" id="ARBA00010699"/>
    </source>
</evidence>
<dbReference type="AlphaFoldDB" id="J1GVP4"/>
<dbReference type="CDD" id="cd08646">
    <property type="entry name" value="FMT_core_Met-tRNA-FMT_N"/>
    <property type="match status" value="1"/>
</dbReference>
<evidence type="ECO:0000259" key="5">
    <source>
        <dbReference type="Pfam" id="PF00551"/>
    </source>
</evidence>
<dbReference type="InterPro" id="IPR011034">
    <property type="entry name" value="Formyl_transferase-like_C_sf"/>
</dbReference>
<dbReference type="EMBL" id="AKFS01000284">
    <property type="protein sequence ID" value="EJF36983.1"/>
    <property type="molecule type" value="Genomic_DNA"/>
</dbReference>
<keyword evidence="8" id="KW-1185">Reference proteome</keyword>
<dbReference type="Gene3D" id="3.40.50.12230">
    <property type="match status" value="1"/>
</dbReference>
<dbReference type="InterPro" id="IPR044135">
    <property type="entry name" value="Met-tRNA-FMT_C"/>
</dbReference>
<dbReference type="PANTHER" id="PTHR11138:SF5">
    <property type="entry name" value="METHIONYL-TRNA FORMYLTRANSFERASE, MITOCHONDRIAL"/>
    <property type="match status" value="1"/>
</dbReference>
<dbReference type="GO" id="GO:0005829">
    <property type="term" value="C:cytosol"/>
    <property type="evidence" value="ECO:0007669"/>
    <property type="project" value="TreeGrafter"/>
</dbReference>
<dbReference type="InterPro" id="IPR041711">
    <property type="entry name" value="Met-tRNA-FMT_N"/>
</dbReference>
<dbReference type="InterPro" id="IPR005793">
    <property type="entry name" value="Formyl_trans_C"/>
</dbReference>
<dbReference type="CDD" id="cd08704">
    <property type="entry name" value="Met_tRNA_FMT_C"/>
    <property type="match status" value="1"/>
</dbReference>
<dbReference type="PANTHER" id="PTHR11138">
    <property type="entry name" value="METHIONYL-TRNA FORMYLTRANSFERASE"/>
    <property type="match status" value="1"/>
</dbReference>
<dbReference type="OrthoDB" id="9802815at2"/>
<dbReference type="HAMAP" id="MF_00182">
    <property type="entry name" value="Formyl_trans"/>
    <property type="match status" value="1"/>
</dbReference>
<keyword evidence="4" id="KW-0648">Protein biosynthesis</keyword>
<name>J1GVP4_9ACTO</name>
<dbReference type="EC" id="2.1.2.9" evidence="2"/>
<evidence type="ECO:0000313" key="7">
    <source>
        <dbReference type="EMBL" id="EJF36983.1"/>
    </source>
</evidence>
<accession>J1GVP4</accession>
<evidence type="ECO:0000259" key="6">
    <source>
        <dbReference type="Pfam" id="PF02911"/>
    </source>
</evidence>
<evidence type="ECO:0000256" key="4">
    <source>
        <dbReference type="ARBA" id="ARBA00022917"/>
    </source>
</evidence>
<evidence type="ECO:0000256" key="2">
    <source>
        <dbReference type="ARBA" id="ARBA00012261"/>
    </source>
</evidence>
<dbReference type="Pfam" id="PF02911">
    <property type="entry name" value="Formyl_trans_C"/>
    <property type="match status" value="1"/>
</dbReference>
<protein>
    <recommendedName>
        <fullName evidence="2">methionyl-tRNA formyltransferase</fullName>
        <ecNumber evidence="2">2.1.2.9</ecNumber>
    </recommendedName>
</protein>
<keyword evidence="3 7" id="KW-0808">Transferase</keyword>
<dbReference type="RefSeq" id="WP_005872288.1">
    <property type="nucleotide sequence ID" value="NZ_AKFS01000284.1"/>
</dbReference>
<sequence>MRIIFAGTPEAAVPTLTALIASPHDVVLVVTRPPARSGRGRAIRPSAVAQCAREAGLAVLETASLKGEEAAGAIEAVGADLGVVVAYGGLVPPAVLAMPAHGWVNLHFSDLPRWRGAAPVQWAVLSGDPTTASCVFALEEGLDTGPVYSREPFTIGHETSGELLDRMAAAGGAQVLACVDSLAAGTARATAQSDGGATRARRLTADDGYVSFDEDAQATDRRVRAVTPNPGAWTLGPGGGRIKLGPLTPAPDRGLGAGQVEAGKRDVHVGCAQGCVRLGSVAPAGKGWMDA</sequence>
<dbReference type="SUPFAM" id="SSF53328">
    <property type="entry name" value="Formyltransferase"/>
    <property type="match status" value="1"/>
</dbReference>
<proteinExistence type="inferred from homology"/>
<comment type="caution">
    <text evidence="7">The sequence shown here is derived from an EMBL/GenBank/DDBJ whole genome shotgun (WGS) entry which is preliminary data.</text>
</comment>
<gene>
    <name evidence="7" type="ORF">HMPREF1317_2391</name>
</gene>
<evidence type="ECO:0000313" key="8">
    <source>
        <dbReference type="Proteomes" id="UP000004578"/>
    </source>
</evidence>